<dbReference type="EMBL" id="FXUL01000022">
    <property type="protein sequence ID" value="SMP75096.1"/>
    <property type="molecule type" value="Genomic_DNA"/>
</dbReference>
<reference evidence="2 3" key="1">
    <citation type="submission" date="2017-05" db="EMBL/GenBank/DDBJ databases">
        <authorList>
            <person name="Varghese N."/>
            <person name="Submissions S."/>
        </authorList>
    </citation>
    <scope>NUCLEOTIDE SEQUENCE [LARGE SCALE GENOMIC DNA]</scope>
    <source>
        <strain evidence="2 3">DSM 26001</strain>
    </source>
</reference>
<accession>A0ABY1QNZ6</accession>
<comment type="caution">
    <text evidence="2">The sequence shown here is derived from an EMBL/GenBank/DDBJ whole genome shotgun (WGS) entry which is preliminary data.</text>
</comment>
<feature type="region of interest" description="Disordered" evidence="1">
    <location>
        <begin position="1"/>
        <end position="38"/>
    </location>
</feature>
<keyword evidence="3" id="KW-1185">Reference proteome</keyword>
<name>A0ABY1QNZ6_9BURK</name>
<proteinExistence type="predicted"/>
<dbReference type="RefSeq" id="WP_283444563.1">
    <property type="nucleotide sequence ID" value="NZ_FXUL01000022.1"/>
</dbReference>
<organism evidence="2 3">
    <name type="scientific">Noviherbaspirillum suwonense</name>
    <dbReference type="NCBI Taxonomy" id="1224511"/>
    <lineage>
        <taxon>Bacteria</taxon>
        <taxon>Pseudomonadati</taxon>
        <taxon>Pseudomonadota</taxon>
        <taxon>Betaproteobacteria</taxon>
        <taxon>Burkholderiales</taxon>
        <taxon>Oxalobacteraceae</taxon>
        <taxon>Noviherbaspirillum</taxon>
    </lineage>
</organism>
<evidence type="ECO:0000256" key="1">
    <source>
        <dbReference type="SAM" id="MobiDB-lite"/>
    </source>
</evidence>
<sequence>MSTQFAESLETGAAPASPVQEESAGGAMEAADSVEKAGGANRLERIRELAYASYEARGCVDGYALDDWLRAEAIVMQETADTAQPAVAA</sequence>
<evidence type="ECO:0008006" key="4">
    <source>
        <dbReference type="Google" id="ProtNLM"/>
    </source>
</evidence>
<evidence type="ECO:0000313" key="2">
    <source>
        <dbReference type="EMBL" id="SMP75096.1"/>
    </source>
</evidence>
<dbReference type="InterPro" id="IPR021327">
    <property type="entry name" value="DUF2934"/>
</dbReference>
<gene>
    <name evidence="2" type="ORF">SAMN06295970_12228</name>
</gene>
<dbReference type="Pfam" id="PF11154">
    <property type="entry name" value="DUF2934"/>
    <property type="match status" value="1"/>
</dbReference>
<protein>
    <recommendedName>
        <fullName evidence="4">DUF2934 domain-containing protein</fullName>
    </recommendedName>
</protein>
<dbReference type="Proteomes" id="UP001158049">
    <property type="component" value="Unassembled WGS sequence"/>
</dbReference>
<evidence type="ECO:0000313" key="3">
    <source>
        <dbReference type="Proteomes" id="UP001158049"/>
    </source>
</evidence>